<accession>A0ABN9YAG5</accession>
<sequence length="133" mass="14613">MYGFGCTVERRMASVEFEVAAHSGKFKEVDGKITELQHLVGVLRSEEPPPPVIADRVQFDRAPDPVILVARTWALTTMDAFKNPIKPILEQSTMSLEEVSFSGLPASQCIQVRVCGASHFAQRGVSQILGSLR</sequence>
<dbReference type="EMBL" id="CAUYUJ010021977">
    <property type="protein sequence ID" value="CAK0908231.1"/>
    <property type="molecule type" value="Genomic_DNA"/>
</dbReference>
<comment type="caution">
    <text evidence="1">The sequence shown here is derived from an EMBL/GenBank/DDBJ whole genome shotgun (WGS) entry which is preliminary data.</text>
</comment>
<keyword evidence="2" id="KW-1185">Reference proteome</keyword>
<evidence type="ECO:0000313" key="1">
    <source>
        <dbReference type="EMBL" id="CAK0908231.1"/>
    </source>
</evidence>
<organism evidence="1 2">
    <name type="scientific">Prorocentrum cordatum</name>
    <dbReference type="NCBI Taxonomy" id="2364126"/>
    <lineage>
        <taxon>Eukaryota</taxon>
        <taxon>Sar</taxon>
        <taxon>Alveolata</taxon>
        <taxon>Dinophyceae</taxon>
        <taxon>Prorocentrales</taxon>
        <taxon>Prorocentraceae</taxon>
        <taxon>Prorocentrum</taxon>
    </lineage>
</organism>
<evidence type="ECO:0000313" key="2">
    <source>
        <dbReference type="Proteomes" id="UP001189429"/>
    </source>
</evidence>
<gene>
    <name evidence="1" type="ORF">PCOR1329_LOCUS82963</name>
</gene>
<dbReference type="Proteomes" id="UP001189429">
    <property type="component" value="Unassembled WGS sequence"/>
</dbReference>
<protein>
    <submittedName>
        <fullName evidence="1">Uncharacterized protein</fullName>
    </submittedName>
</protein>
<proteinExistence type="predicted"/>
<reference evidence="1" key="1">
    <citation type="submission" date="2023-10" db="EMBL/GenBank/DDBJ databases">
        <authorList>
            <person name="Chen Y."/>
            <person name="Shah S."/>
            <person name="Dougan E. K."/>
            <person name="Thang M."/>
            <person name="Chan C."/>
        </authorList>
    </citation>
    <scope>NUCLEOTIDE SEQUENCE [LARGE SCALE GENOMIC DNA]</scope>
</reference>
<name>A0ABN9YAG5_9DINO</name>